<evidence type="ECO:0000313" key="2">
    <source>
        <dbReference type="Proteomes" id="UP000472265"/>
    </source>
</evidence>
<dbReference type="InParanoid" id="A0A671VAP4"/>
<proteinExistence type="predicted"/>
<dbReference type="OMA" id="NFKMQTD"/>
<dbReference type="AlphaFoldDB" id="A0A671VAP4"/>
<dbReference type="InterPro" id="IPR028001">
    <property type="entry name" value="SAXO5"/>
</dbReference>
<protein>
    <submittedName>
        <fullName evidence="1">Uncharacterized LOC115590768</fullName>
    </submittedName>
</protein>
<evidence type="ECO:0000313" key="1">
    <source>
        <dbReference type="Ensembl" id="ENSSAUP00010021901.1"/>
    </source>
</evidence>
<dbReference type="GeneTree" id="ENSGT00510000053055"/>
<organism evidence="1 2">
    <name type="scientific">Sparus aurata</name>
    <name type="common">Gilthead sea bream</name>
    <dbReference type="NCBI Taxonomy" id="8175"/>
    <lineage>
        <taxon>Eukaryota</taxon>
        <taxon>Metazoa</taxon>
        <taxon>Chordata</taxon>
        <taxon>Craniata</taxon>
        <taxon>Vertebrata</taxon>
        <taxon>Euteleostomi</taxon>
        <taxon>Actinopterygii</taxon>
        <taxon>Neopterygii</taxon>
        <taxon>Teleostei</taxon>
        <taxon>Neoteleostei</taxon>
        <taxon>Acanthomorphata</taxon>
        <taxon>Eupercaria</taxon>
        <taxon>Spariformes</taxon>
        <taxon>Sparidae</taxon>
        <taxon>Sparus</taxon>
    </lineage>
</organism>
<dbReference type="PANTHER" id="PTHR34828:SF1">
    <property type="entry name" value="TESTIS-EXPRESSED PROTEIN 45"/>
    <property type="match status" value="1"/>
</dbReference>
<accession>A0A671VAP4</accession>
<reference evidence="1" key="2">
    <citation type="submission" date="2025-08" db="UniProtKB">
        <authorList>
            <consortium name="Ensembl"/>
        </authorList>
    </citation>
    <scope>IDENTIFICATION</scope>
</reference>
<gene>
    <name evidence="1" type="primary">LOC115590768</name>
</gene>
<dbReference type="OrthoDB" id="6151791at2759"/>
<keyword evidence="2" id="KW-1185">Reference proteome</keyword>
<reference evidence="1" key="3">
    <citation type="submission" date="2025-09" db="UniProtKB">
        <authorList>
            <consortium name="Ensembl"/>
        </authorList>
    </citation>
    <scope>IDENTIFICATION</scope>
</reference>
<dbReference type="PANTHER" id="PTHR34828">
    <property type="entry name" value="TESTIS-EXPRESSED PROTEIN 45"/>
    <property type="match status" value="1"/>
</dbReference>
<dbReference type="Proteomes" id="UP000472265">
    <property type="component" value="Chromosome 11"/>
</dbReference>
<dbReference type="RefSeq" id="XP_030288014.1">
    <property type="nucleotide sequence ID" value="XM_030432154.1"/>
</dbReference>
<dbReference type="RefSeq" id="XP_030288017.1">
    <property type="nucleotide sequence ID" value="XM_030432157.1"/>
</dbReference>
<dbReference type="Ensembl" id="ENSSAUT00010023138.1">
    <property type="protein sequence ID" value="ENSSAUP00010021901.1"/>
    <property type="gene ID" value="ENSSAUG00010009680.1"/>
</dbReference>
<sequence length="447" mass="50903">MTAVVKNLIRARPADKEFLLSTNIPFLDGNPDAFSTRFQEDFQPSSPKKIVSFSLPTPAQVDHKDVRYIKEYLTDALVSYKRHPLPQITRIPRWPALCTNFKMQTDNRKDTFLTTQSQKFQPQPFQARRAPIQPVLAIKKIQQVEWTAESTSQASFTPQHVSPVVKATVKHLEKSFPTFKGDGCHRSFVSQYGNTYQGAWSRAAQPVEKHTSCVAMGDPVKIIERETTHAVSFSQPTACRLPVLRERLKLNLGSFSKDSWSCTSREDFRYRKPGTRVVLTRRNKYSSSLPKGEIDTRGNKERMSVTTNRISFPNLNLKVSPVNVPEPDLITKSHVQFSLPCLSGLYYTTTAKEHYSKLEGERARPVIRQPVKILSGPEHGLNLSTTKTDYLPLKTCRLIPLSPRRSNLRFPQACQDVSTTHSEDFTTKPLIQRRAARSQFLTHFVMQ</sequence>
<dbReference type="GeneID" id="115590768"/>
<dbReference type="RefSeq" id="XP_030288016.1">
    <property type="nucleotide sequence ID" value="XM_030432156.1"/>
</dbReference>
<reference evidence="1" key="1">
    <citation type="submission" date="2021-04" db="EMBL/GenBank/DDBJ databases">
        <authorList>
            <consortium name="Wellcome Sanger Institute Data Sharing"/>
        </authorList>
    </citation>
    <scope>NUCLEOTIDE SEQUENCE [LARGE SCALE GENOMIC DNA]</scope>
</reference>
<name>A0A671VAP4_SPAAU</name>